<accession>D7DTP2</accession>
<gene>
    <name evidence="1" type="ordered locus">Mvol_0843</name>
</gene>
<dbReference type="Proteomes" id="UP000007722">
    <property type="component" value="Chromosome"/>
</dbReference>
<dbReference type="InParanoid" id="D7DTP2"/>
<proteinExistence type="predicted"/>
<evidence type="ECO:0000313" key="2">
    <source>
        <dbReference type="Proteomes" id="UP000007722"/>
    </source>
</evidence>
<sequence>MDAYSLLFLKCTEYEVYKGETKVPLWQITKEDIKAKNVNFDLPWSSIQDLAITLFDILKDQRRNPDLTYLNLEEILVGISFLNSESSGTLISNQDMATIACINHLDDLLSTRISKICAHNVLMKMPETACLFEKIAFGFPQKKDVKITVNPELTKIIQRLRNCEFESELLN</sequence>
<dbReference type="eggNOG" id="arCOG05026">
    <property type="taxonomic scope" value="Archaea"/>
</dbReference>
<reference evidence="1 2" key="1">
    <citation type="submission" date="2010-05" db="EMBL/GenBank/DDBJ databases">
        <title>Complete sequence of Methanococcus voltae A3.</title>
        <authorList>
            <consortium name="US DOE Joint Genome Institute"/>
            <person name="Lucas S."/>
            <person name="Copeland A."/>
            <person name="Lapidus A."/>
            <person name="Cheng J.-F."/>
            <person name="Bruce D."/>
            <person name="Goodwin L."/>
            <person name="Pitluck S."/>
            <person name="Lowry S."/>
            <person name="Clum A."/>
            <person name="Land M."/>
            <person name="Hauser L."/>
            <person name="Kyrpides N."/>
            <person name="Mikhailova N."/>
            <person name="Whitman W.B."/>
            <person name="Woyke T."/>
        </authorList>
    </citation>
    <scope>NUCLEOTIDE SEQUENCE [LARGE SCALE GENOMIC DNA]</scope>
    <source>
        <strain evidence="2">ATCC BAA-1334 / A3</strain>
    </source>
</reference>
<dbReference type="HOGENOM" id="CLU_1590906_0_0_2"/>
<dbReference type="EMBL" id="CP002057">
    <property type="protein sequence ID" value="ADI36502.1"/>
    <property type="molecule type" value="Genomic_DNA"/>
</dbReference>
<name>D7DTP2_METV3</name>
<dbReference type="STRING" id="456320.Mvol_0843"/>
<keyword evidence="2" id="KW-1185">Reference proteome</keyword>
<dbReference type="OrthoDB" id="63593at2157"/>
<evidence type="ECO:0000313" key="1">
    <source>
        <dbReference type="EMBL" id="ADI36502.1"/>
    </source>
</evidence>
<dbReference type="AlphaFoldDB" id="D7DTP2"/>
<protein>
    <submittedName>
        <fullName evidence="1">Uncharacterized protein</fullName>
    </submittedName>
</protein>
<dbReference type="KEGG" id="mvo:Mvol_0843"/>
<dbReference type="FunCoup" id="D7DTP2">
    <property type="interactions" value="6"/>
</dbReference>
<organism evidence="1 2">
    <name type="scientific">Methanococcus voltae (strain ATCC BAA-1334 / A3)</name>
    <dbReference type="NCBI Taxonomy" id="456320"/>
    <lineage>
        <taxon>Archaea</taxon>
        <taxon>Methanobacteriati</taxon>
        <taxon>Methanobacteriota</taxon>
        <taxon>Methanomada group</taxon>
        <taxon>Methanococci</taxon>
        <taxon>Methanococcales</taxon>
        <taxon>Methanococcaceae</taxon>
        <taxon>Methanococcus</taxon>
    </lineage>
</organism>